<dbReference type="AlphaFoldDB" id="X0ZG78"/>
<dbReference type="InterPro" id="IPR014026">
    <property type="entry name" value="UDP-Glc/GDP-Man_DH_dimer"/>
</dbReference>
<dbReference type="GO" id="GO:0016616">
    <property type="term" value="F:oxidoreductase activity, acting on the CH-OH group of donors, NAD or NADP as acceptor"/>
    <property type="evidence" value="ECO:0007669"/>
    <property type="project" value="InterPro"/>
</dbReference>
<accession>X0ZG78</accession>
<dbReference type="Gene3D" id="1.10.1040.10">
    <property type="entry name" value="N-(1-d-carboxylethyl)-l-norvaline Dehydrogenase, domain 2"/>
    <property type="match status" value="1"/>
</dbReference>
<protein>
    <recommendedName>
        <fullName evidence="1">UDP-glucose/GDP-mannose dehydrogenase dimerisation domain-containing protein</fullName>
    </recommendedName>
</protein>
<dbReference type="InterPro" id="IPR008927">
    <property type="entry name" value="6-PGluconate_DH-like_C_sf"/>
</dbReference>
<organism evidence="2">
    <name type="scientific">marine sediment metagenome</name>
    <dbReference type="NCBI Taxonomy" id="412755"/>
    <lineage>
        <taxon>unclassified sequences</taxon>
        <taxon>metagenomes</taxon>
        <taxon>ecological metagenomes</taxon>
    </lineage>
</organism>
<sequence>ELIKYGGNCWFYFKVIFINMLYDLAKESGCQWETVQNTMAADPRIGRTHLNPIHQGGRGAGGHCFIKDFAAFSGIYKKYIGDELGLKVLESLKDKNIDLLISTGKDLDLLAGIYGDEAIKSRKS</sequence>
<evidence type="ECO:0000259" key="1">
    <source>
        <dbReference type="Pfam" id="PF00984"/>
    </source>
</evidence>
<dbReference type="Pfam" id="PF00984">
    <property type="entry name" value="UDPG_MGDP_dh"/>
    <property type="match status" value="1"/>
</dbReference>
<proteinExistence type="predicted"/>
<name>X0ZG78_9ZZZZ</name>
<feature type="domain" description="UDP-glucose/GDP-mannose dehydrogenase dimerisation" evidence="1">
    <location>
        <begin position="1"/>
        <end position="80"/>
    </location>
</feature>
<feature type="non-terminal residue" evidence="2">
    <location>
        <position position="1"/>
    </location>
</feature>
<dbReference type="PANTHER" id="PTHR43750:SF3">
    <property type="entry name" value="UDP-GLUCOSE 6-DEHYDROGENASE TUAD"/>
    <property type="match status" value="1"/>
</dbReference>
<dbReference type="InterPro" id="IPR013328">
    <property type="entry name" value="6PGD_dom2"/>
</dbReference>
<reference evidence="2" key="1">
    <citation type="journal article" date="2014" name="Front. Microbiol.">
        <title>High frequency of phylogenetically diverse reductive dehalogenase-homologous genes in deep subseafloor sedimentary metagenomes.</title>
        <authorList>
            <person name="Kawai M."/>
            <person name="Futagami T."/>
            <person name="Toyoda A."/>
            <person name="Takaki Y."/>
            <person name="Nishi S."/>
            <person name="Hori S."/>
            <person name="Arai W."/>
            <person name="Tsubouchi T."/>
            <person name="Morono Y."/>
            <person name="Uchiyama I."/>
            <person name="Ito T."/>
            <person name="Fujiyama A."/>
            <person name="Inagaki F."/>
            <person name="Takami H."/>
        </authorList>
    </citation>
    <scope>NUCLEOTIDE SEQUENCE</scope>
    <source>
        <strain evidence="2">Expedition CK06-06</strain>
    </source>
</reference>
<dbReference type="SUPFAM" id="SSF48179">
    <property type="entry name" value="6-phosphogluconate dehydrogenase C-terminal domain-like"/>
    <property type="match status" value="1"/>
</dbReference>
<comment type="caution">
    <text evidence="2">The sequence shown here is derived from an EMBL/GenBank/DDBJ whole genome shotgun (WGS) entry which is preliminary data.</text>
</comment>
<dbReference type="GO" id="GO:0051287">
    <property type="term" value="F:NAD binding"/>
    <property type="evidence" value="ECO:0007669"/>
    <property type="project" value="InterPro"/>
</dbReference>
<gene>
    <name evidence="2" type="ORF">S01H1_80387</name>
</gene>
<dbReference type="PANTHER" id="PTHR43750">
    <property type="entry name" value="UDP-GLUCOSE 6-DEHYDROGENASE TUAD"/>
    <property type="match status" value="1"/>
</dbReference>
<evidence type="ECO:0000313" key="2">
    <source>
        <dbReference type="EMBL" id="GAG47336.1"/>
    </source>
</evidence>
<dbReference type="EMBL" id="BARS01054282">
    <property type="protein sequence ID" value="GAG47336.1"/>
    <property type="molecule type" value="Genomic_DNA"/>
</dbReference>